<evidence type="ECO:0000313" key="3">
    <source>
        <dbReference type="Proteomes" id="UP000269945"/>
    </source>
</evidence>
<accession>A0A9X9M7Z9</accession>
<keyword evidence="1" id="KW-0812">Transmembrane</keyword>
<protein>
    <submittedName>
        <fullName evidence="2">Uncharacterized protein</fullName>
    </submittedName>
</protein>
<comment type="caution">
    <text evidence="2">The sequence shown here is derived from an EMBL/GenBank/DDBJ whole genome shotgun (WGS) entry which is preliminary data.</text>
</comment>
<reference evidence="2 3" key="1">
    <citation type="submission" date="2018-10" db="EMBL/GenBank/DDBJ databases">
        <authorList>
            <person name="Ekblom R."/>
            <person name="Jareborg N."/>
        </authorList>
    </citation>
    <scope>NUCLEOTIDE SEQUENCE [LARGE SCALE GENOMIC DNA]</scope>
    <source>
        <tissue evidence="2">Muscle</tissue>
    </source>
</reference>
<evidence type="ECO:0000256" key="1">
    <source>
        <dbReference type="SAM" id="Phobius"/>
    </source>
</evidence>
<evidence type="ECO:0000313" key="2">
    <source>
        <dbReference type="EMBL" id="VCX38869.1"/>
    </source>
</evidence>
<keyword evidence="1" id="KW-0472">Membrane</keyword>
<dbReference type="AlphaFoldDB" id="A0A9X9M7Z9"/>
<keyword evidence="3" id="KW-1185">Reference proteome</keyword>
<feature type="transmembrane region" description="Helical" evidence="1">
    <location>
        <begin position="9"/>
        <end position="27"/>
    </location>
</feature>
<gene>
    <name evidence="2" type="ORF">BN2614_LOCUS2</name>
</gene>
<dbReference type="EMBL" id="CYRY02044089">
    <property type="protein sequence ID" value="VCX38869.1"/>
    <property type="molecule type" value="Genomic_DNA"/>
</dbReference>
<sequence>MEQDIKTNFLKNSLLCVTFLHICFHLLSAPTTLHFSCFSFLCLFVVFFHILQMSLVSGSF</sequence>
<proteinExistence type="predicted"/>
<organism evidence="2 3">
    <name type="scientific">Gulo gulo</name>
    <name type="common">Wolverine</name>
    <name type="synonym">Gluton</name>
    <dbReference type="NCBI Taxonomy" id="48420"/>
    <lineage>
        <taxon>Eukaryota</taxon>
        <taxon>Metazoa</taxon>
        <taxon>Chordata</taxon>
        <taxon>Craniata</taxon>
        <taxon>Vertebrata</taxon>
        <taxon>Euteleostomi</taxon>
        <taxon>Mammalia</taxon>
        <taxon>Eutheria</taxon>
        <taxon>Laurasiatheria</taxon>
        <taxon>Carnivora</taxon>
        <taxon>Caniformia</taxon>
        <taxon>Musteloidea</taxon>
        <taxon>Mustelidae</taxon>
        <taxon>Guloninae</taxon>
        <taxon>Gulo</taxon>
    </lineage>
</organism>
<keyword evidence="1" id="KW-1133">Transmembrane helix</keyword>
<name>A0A9X9M7Z9_GULGU</name>
<feature type="transmembrane region" description="Helical" evidence="1">
    <location>
        <begin position="33"/>
        <end position="51"/>
    </location>
</feature>
<dbReference type="Proteomes" id="UP000269945">
    <property type="component" value="Unassembled WGS sequence"/>
</dbReference>